<comment type="cofactor">
    <cofactor evidence="7">
        <name>heme</name>
        <dbReference type="ChEBI" id="CHEBI:30413"/>
    </cofactor>
</comment>
<dbReference type="GO" id="GO:0020037">
    <property type="term" value="F:heme binding"/>
    <property type="evidence" value="ECO:0007669"/>
    <property type="project" value="InterPro"/>
</dbReference>
<evidence type="ECO:0000256" key="10">
    <source>
        <dbReference type="SAM" id="Phobius"/>
    </source>
</evidence>
<feature type="domain" description="Catalase core" evidence="11">
    <location>
        <begin position="12"/>
        <end position="343"/>
    </location>
</feature>
<dbReference type="PIRSF" id="PIRSF000296">
    <property type="entry name" value="SrpA"/>
    <property type="match status" value="1"/>
</dbReference>
<keyword evidence="10" id="KW-0812">Transmembrane</keyword>
<proteinExistence type="inferred from homology"/>
<dbReference type="GO" id="GO:0004096">
    <property type="term" value="F:catalase activity"/>
    <property type="evidence" value="ECO:0007669"/>
    <property type="project" value="InterPro"/>
</dbReference>
<dbReference type="Proteomes" id="UP000287823">
    <property type="component" value="Unassembled WGS sequence"/>
</dbReference>
<sequence length="345" mass="38258">MIPRHKVTSVAIIGFAVIALICAFLYTAGVFGNNQVTAQQFVNFQQGENPHLGFRRAHAKGVCVRGDFIATGELAAHTRSTLFEAGSTPFIGRFSIGGGNPSAPDLESGVRSLALSFDAGSDQQWRTAMNTPPVMAVGTPEDFYAQLQTLMPDPETGQRNPERIAEFFANHPETENFRRWSAQYQPSGSFASEQYHSINAFYLINQQGEQQAVRWAAVPTVQIDENQYADTDQAANALALDVRDQLEDGTIVFDLVFTLASSDDDENNPTQPWPESRQQITAGQLVIRQLEQDAAICNNLNFDPLILPRGMQATNDPILRARSASYAESYRRRARETWLGKEQQQ</sequence>
<reference evidence="12 13" key="1">
    <citation type="journal article" date="2011" name="Front. Microbiol.">
        <title>Genomic signatures of strain selection and enhancement in Bacillus atrophaeus var. globigii, a historical biowarfare simulant.</title>
        <authorList>
            <person name="Gibbons H.S."/>
            <person name="Broomall S.M."/>
            <person name="McNew L.A."/>
            <person name="Daligault H."/>
            <person name="Chapman C."/>
            <person name="Bruce D."/>
            <person name="Karavis M."/>
            <person name="Krepps M."/>
            <person name="McGregor P.A."/>
            <person name="Hong C."/>
            <person name="Park K.H."/>
            <person name="Akmal A."/>
            <person name="Feldman A."/>
            <person name="Lin J.S."/>
            <person name="Chang W.E."/>
            <person name="Higgs B.W."/>
            <person name="Demirev P."/>
            <person name="Lindquist J."/>
            <person name="Liem A."/>
            <person name="Fochler E."/>
            <person name="Read T.D."/>
            <person name="Tapia R."/>
            <person name="Johnson S."/>
            <person name="Bishop-Lilly K.A."/>
            <person name="Detter C."/>
            <person name="Han C."/>
            <person name="Sozhamannan S."/>
            <person name="Rosenzweig C.N."/>
            <person name="Skowronski E.W."/>
        </authorList>
    </citation>
    <scope>NUCLEOTIDE SEQUENCE [LARGE SCALE GENOMIC DNA]</scope>
    <source>
        <strain evidence="12 13">Y4G10-17</strain>
    </source>
</reference>
<name>A0A432WEL7_9GAMM</name>
<dbReference type="InterPro" id="IPR018028">
    <property type="entry name" value="Catalase"/>
</dbReference>
<feature type="transmembrane region" description="Helical" evidence="10">
    <location>
        <begin position="7"/>
        <end position="31"/>
    </location>
</feature>
<evidence type="ECO:0000256" key="5">
    <source>
        <dbReference type="ARBA" id="ARBA00023002"/>
    </source>
</evidence>
<evidence type="ECO:0000256" key="9">
    <source>
        <dbReference type="PIRSR" id="PIRSR000296-2"/>
    </source>
</evidence>
<dbReference type="PRINTS" id="PR00067">
    <property type="entry name" value="CATALASE"/>
</dbReference>
<dbReference type="InterPro" id="IPR020835">
    <property type="entry name" value="Catalase_sf"/>
</dbReference>
<dbReference type="GO" id="GO:0005737">
    <property type="term" value="C:cytoplasm"/>
    <property type="evidence" value="ECO:0007669"/>
    <property type="project" value="TreeGrafter"/>
</dbReference>
<evidence type="ECO:0000256" key="6">
    <source>
        <dbReference type="ARBA" id="ARBA00023004"/>
    </source>
</evidence>
<dbReference type="AlphaFoldDB" id="A0A432WEL7"/>
<feature type="active site" evidence="8">
    <location>
        <position position="58"/>
    </location>
</feature>
<comment type="similarity">
    <text evidence="1 7">Belongs to the catalase family.</text>
</comment>
<keyword evidence="10" id="KW-0472">Membrane</keyword>
<dbReference type="EC" id="1.11.1.-" evidence="7"/>
<dbReference type="SMART" id="SM01060">
    <property type="entry name" value="Catalase"/>
    <property type="match status" value="1"/>
</dbReference>
<dbReference type="InterPro" id="IPR011614">
    <property type="entry name" value="Catalase_core"/>
</dbReference>
<dbReference type="GO" id="GO:0042744">
    <property type="term" value="P:hydrogen peroxide catabolic process"/>
    <property type="evidence" value="ECO:0007669"/>
    <property type="project" value="TreeGrafter"/>
</dbReference>
<keyword evidence="4 7" id="KW-0479">Metal-binding</keyword>
<keyword evidence="6 7" id="KW-0408">Iron</keyword>
<organism evidence="12 13">
    <name type="scientific">Aliidiomarina soli</name>
    <dbReference type="NCBI Taxonomy" id="1928574"/>
    <lineage>
        <taxon>Bacteria</taxon>
        <taxon>Pseudomonadati</taxon>
        <taxon>Pseudomonadota</taxon>
        <taxon>Gammaproteobacteria</taxon>
        <taxon>Alteromonadales</taxon>
        <taxon>Idiomarinaceae</taxon>
        <taxon>Aliidiomarina</taxon>
    </lineage>
</organism>
<dbReference type="CDD" id="cd08153">
    <property type="entry name" value="srpA_like"/>
    <property type="match status" value="1"/>
</dbReference>
<dbReference type="GO" id="GO:0042542">
    <property type="term" value="P:response to hydrogen peroxide"/>
    <property type="evidence" value="ECO:0007669"/>
    <property type="project" value="TreeGrafter"/>
</dbReference>
<keyword evidence="2 7" id="KW-0575">Peroxidase</keyword>
<evidence type="ECO:0000313" key="13">
    <source>
        <dbReference type="Proteomes" id="UP000287823"/>
    </source>
</evidence>
<dbReference type="Gene3D" id="2.40.180.10">
    <property type="entry name" value="Catalase core domain"/>
    <property type="match status" value="1"/>
</dbReference>
<comment type="function">
    <text evidence="7">Has an organic peroxide-dependent peroxidase activity.</text>
</comment>
<comment type="caution">
    <text evidence="12">The sequence shown here is derived from an EMBL/GenBank/DDBJ whole genome shotgun (WGS) entry which is preliminary data.</text>
</comment>
<keyword evidence="5 7" id="KW-0560">Oxidoreductase</keyword>
<dbReference type="PANTHER" id="PTHR11465:SF9">
    <property type="entry name" value="CATALASE"/>
    <property type="match status" value="1"/>
</dbReference>
<dbReference type="PANTHER" id="PTHR11465">
    <property type="entry name" value="CATALASE"/>
    <property type="match status" value="1"/>
</dbReference>
<evidence type="ECO:0000256" key="2">
    <source>
        <dbReference type="ARBA" id="ARBA00022559"/>
    </source>
</evidence>
<dbReference type="EMBL" id="PIPO01000005">
    <property type="protein sequence ID" value="RUO31306.1"/>
    <property type="molecule type" value="Genomic_DNA"/>
</dbReference>
<keyword evidence="10" id="KW-1133">Transmembrane helix</keyword>
<evidence type="ECO:0000256" key="7">
    <source>
        <dbReference type="PIRNR" id="PIRNR000296"/>
    </source>
</evidence>
<dbReference type="PROSITE" id="PS51402">
    <property type="entry name" value="CATALASE_3"/>
    <property type="match status" value="1"/>
</dbReference>
<dbReference type="GO" id="GO:0046872">
    <property type="term" value="F:metal ion binding"/>
    <property type="evidence" value="ECO:0007669"/>
    <property type="project" value="UniProtKB-KW"/>
</dbReference>
<evidence type="ECO:0000256" key="1">
    <source>
        <dbReference type="ARBA" id="ARBA00005329"/>
    </source>
</evidence>
<evidence type="ECO:0000313" key="12">
    <source>
        <dbReference type="EMBL" id="RUO31306.1"/>
    </source>
</evidence>
<evidence type="ECO:0000259" key="11">
    <source>
        <dbReference type="SMART" id="SM01060"/>
    </source>
</evidence>
<evidence type="ECO:0000256" key="4">
    <source>
        <dbReference type="ARBA" id="ARBA00022723"/>
    </source>
</evidence>
<evidence type="ECO:0000256" key="3">
    <source>
        <dbReference type="ARBA" id="ARBA00022617"/>
    </source>
</evidence>
<gene>
    <name evidence="12" type="ORF">CWE14_11485</name>
</gene>
<evidence type="ECO:0000256" key="8">
    <source>
        <dbReference type="PIRSR" id="PIRSR000296-1"/>
    </source>
</evidence>
<protein>
    <recommendedName>
        <fullName evidence="7">Catalase-related peroxidase</fullName>
        <ecNumber evidence="7">1.11.1.-</ecNumber>
    </recommendedName>
</protein>
<dbReference type="InterPro" id="IPR024168">
    <property type="entry name" value="Catalase_SrpA-type_pred"/>
</dbReference>
<dbReference type="Gene3D" id="1.20.1280.120">
    <property type="match status" value="1"/>
</dbReference>
<keyword evidence="3 7" id="KW-0349">Heme</keyword>
<accession>A0A432WEL7</accession>
<keyword evidence="13" id="KW-1185">Reference proteome</keyword>
<feature type="binding site" description="axial binding residue" evidence="9">
    <location>
        <position position="326"/>
    </location>
    <ligand>
        <name>heme</name>
        <dbReference type="ChEBI" id="CHEBI:30413"/>
    </ligand>
    <ligandPart>
        <name>Fe</name>
        <dbReference type="ChEBI" id="CHEBI:18248"/>
    </ligandPart>
</feature>
<dbReference type="SUPFAM" id="SSF56634">
    <property type="entry name" value="Heme-dependent catalase-like"/>
    <property type="match status" value="1"/>
</dbReference>
<dbReference type="Pfam" id="PF00199">
    <property type="entry name" value="Catalase"/>
    <property type="match status" value="1"/>
</dbReference>